<reference evidence="1 2" key="1">
    <citation type="journal article" date="2021" name="Comput. Struct. Biotechnol. J.">
        <title>De novo genome assembly of the potent medicinal plant Rehmannia glutinosa using nanopore technology.</title>
        <authorList>
            <person name="Ma L."/>
            <person name="Dong C."/>
            <person name="Song C."/>
            <person name="Wang X."/>
            <person name="Zheng X."/>
            <person name="Niu Y."/>
            <person name="Chen S."/>
            <person name="Feng W."/>
        </authorList>
    </citation>
    <scope>NUCLEOTIDE SEQUENCE [LARGE SCALE GENOMIC DNA]</scope>
    <source>
        <strain evidence="1">DH-2019</strain>
    </source>
</reference>
<proteinExistence type="predicted"/>
<gene>
    <name evidence="1" type="ORF">DH2020_000842</name>
</gene>
<accession>A0ABR0XY21</accession>
<organism evidence="1 2">
    <name type="scientific">Rehmannia glutinosa</name>
    <name type="common">Chinese foxglove</name>
    <dbReference type="NCBI Taxonomy" id="99300"/>
    <lineage>
        <taxon>Eukaryota</taxon>
        <taxon>Viridiplantae</taxon>
        <taxon>Streptophyta</taxon>
        <taxon>Embryophyta</taxon>
        <taxon>Tracheophyta</taxon>
        <taxon>Spermatophyta</taxon>
        <taxon>Magnoliopsida</taxon>
        <taxon>eudicotyledons</taxon>
        <taxon>Gunneridae</taxon>
        <taxon>Pentapetalae</taxon>
        <taxon>asterids</taxon>
        <taxon>lamiids</taxon>
        <taxon>Lamiales</taxon>
        <taxon>Orobanchaceae</taxon>
        <taxon>Rehmannieae</taxon>
        <taxon>Rehmannia</taxon>
    </lineage>
</organism>
<sequence length="231" mass="26620">MIQNSTKVASRDYLQINHVNLEKSEWSGLGFLRIHEFNLALWGKKGWRLLSNEDSLVAKIFKARYYPGSNFLSASFGSNSSYVWRSNWGAKHIVSKSSVCKIGKGKKIDVWKDPWLPFSNYDFKISTAHLEDLENTKVNNLLRTDCLEWDIDLISYLFNGRDRNLILKIPLSVSSVEDVWMWAGDNKGKYTVSESCSHAIAKEIDSQFFVVIWEDHPRPFICNLLHLDLNA</sequence>
<dbReference type="Proteomes" id="UP001318860">
    <property type="component" value="Unassembled WGS sequence"/>
</dbReference>
<evidence type="ECO:0000313" key="1">
    <source>
        <dbReference type="EMBL" id="KAK6163978.1"/>
    </source>
</evidence>
<name>A0ABR0XY21_REHGL</name>
<protein>
    <submittedName>
        <fullName evidence="1">Uncharacterized protein</fullName>
    </submittedName>
</protein>
<evidence type="ECO:0000313" key="2">
    <source>
        <dbReference type="Proteomes" id="UP001318860"/>
    </source>
</evidence>
<dbReference type="EMBL" id="JABTTQ020000001">
    <property type="protein sequence ID" value="KAK6163978.1"/>
    <property type="molecule type" value="Genomic_DNA"/>
</dbReference>
<comment type="caution">
    <text evidence="1">The sequence shown here is derived from an EMBL/GenBank/DDBJ whole genome shotgun (WGS) entry which is preliminary data.</text>
</comment>
<keyword evidence="2" id="KW-1185">Reference proteome</keyword>